<dbReference type="Gene3D" id="3.40.47.10">
    <property type="match status" value="2"/>
</dbReference>
<keyword evidence="4" id="KW-0808">Transferase</keyword>
<dbReference type="InterPro" id="IPR016039">
    <property type="entry name" value="Thiolase-like"/>
</dbReference>
<evidence type="ECO:0000259" key="8">
    <source>
        <dbReference type="Pfam" id="PF02797"/>
    </source>
</evidence>
<gene>
    <name evidence="9" type="ORF">A5677_07260</name>
</gene>
<feature type="domain" description="Chalcone/stilbene synthase C-terminal" evidence="8">
    <location>
        <begin position="182"/>
        <end position="315"/>
    </location>
</feature>
<dbReference type="PANTHER" id="PTHR11877">
    <property type="entry name" value="HYDROXYMETHYLGLUTARYL-COA SYNTHASE"/>
    <property type="match status" value="1"/>
</dbReference>
<dbReference type="Pfam" id="PF02797">
    <property type="entry name" value="Chal_sti_synt_C"/>
    <property type="match status" value="1"/>
</dbReference>
<organism evidence="9 10">
    <name type="scientific">Mycobacterium malmoense</name>
    <dbReference type="NCBI Taxonomy" id="1780"/>
    <lineage>
        <taxon>Bacteria</taxon>
        <taxon>Bacillati</taxon>
        <taxon>Actinomycetota</taxon>
        <taxon>Actinomycetes</taxon>
        <taxon>Mycobacteriales</taxon>
        <taxon>Mycobacteriaceae</taxon>
        <taxon>Mycobacterium</taxon>
    </lineage>
</organism>
<comment type="caution">
    <text evidence="9">The sequence shown here is derived from an EMBL/GenBank/DDBJ whole genome shotgun (WGS) entry which is preliminary data.</text>
</comment>
<keyword evidence="5" id="KW-0276">Fatty acid metabolism</keyword>
<evidence type="ECO:0000256" key="3">
    <source>
        <dbReference type="ARBA" id="ARBA00011738"/>
    </source>
</evidence>
<dbReference type="InterPro" id="IPR011141">
    <property type="entry name" value="Polyketide_synthase_type-III"/>
</dbReference>
<dbReference type="InterPro" id="IPR012328">
    <property type="entry name" value="Chalcone/stilbene_synt_C"/>
</dbReference>
<evidence type="ECO:0000313" key="9">
    <source>
        <dbReference type="EMBL" id="OCB42935.1"/>
    </source>
</evidence>
<evidence type="ECO:0000259" key="7">
    <source>
        <dbReference type="Pfam" id="PF00195"/>
    </source>
</evidence>
<accession>A0A1B9CKY1</accession>
<dbReference type="OrthoDB" id="9786288at2"/>
<evidence type="ECO:0000256" key="4">
    <source>
        <dbReference type="ARBA" id="ARBA00022679"/>
    </source>
</evidence>
<comment type="similarity">
    <text evidence="2">Belongs to the thiolase-like superfamily. Chalcone/stilbene synthases family.</text>
</comment>
<dbReference type="CDD" id="cd00831">
    <property type="entry name" value="CHS_like"/>
    <property type="match status" value="1"/>
</dbReference>
<name>A0A1B9CKY1_MYCMA</name>
<dbReference type="FunFam" id="3.40.47.10:FF:000014">
    <property type="entry name" value="Chalcone synthase 1"/>
    <property type="match status" value="1"/>
</dbReference>
<reference evidence="9 10" key="1">
    <citation type="submission" date="2016-06" db="EMBL/GenBank/DDBJ databases">
        <authorList>
            <person name="Kjaerup R.B."/>
            <person name="Dalgaard T.S."/>
            <person name="Juul-Madsen H.R."/>
        </authorList>
    </citation>
    <scope>NUCLEOTIDE SEQUENCE [LARGE SCALE GENOMIC DNA]</scope>
    <source>
        <strain evidence="9 10">E3012</strain>
    </source>
</reference>
<dbReference type="AlphaFoldDB" id="A0A1B9CKY1"/>
<sequence>MRFAQTTGVDHRSLALPLSRYPRLSGFTEANDAYLQVAVDLGERAMRSALDEAGIEPHEVDTIVMVSSTGIAVPTIDARLMSRIGLRPNIKRVPLFGLGCVAGAAGMARVHDYLHGYPGDVAVLLSVELCSLTLQRDDTSIPALIGVSLFGDGAAAVVATGADRIPMNPKMNHAPRVLATRSRVIPETVDVMGWNVGSSGFQLVMSRDVPKMAEVHLRDEVDAFLADHGLSLADISAWVCHPGGPKVLDSIEDALDLPPEALVHSRNSMRDNGNISSASVLDVLRRTVAEPPPQGAYGVMLAMGPGFSFELLLLRW</sequence>
<dbReference type="Proteomes" id="UP000092683">
    <property type="component" value="Unassembled WGS sequence"/>
</dbReference>
<proteinExistence type="inferred from homology"/>
<dbReference type="Pfam" id="PF00195">
    <property type="entry name" value="Chal_sti_synt_N"/>
    <property type="match status" value="1"/>
</dbReference>
<keyword evidence="6" id="KW-0012">Acyltransferase</keyword>
<dbReference type="GO" id="GO:0006633">
    <property type="term" value="P:fatty acid biosynthetic process"/>
    <property type="evidence" value="ECO:0007669"/>
    <property type="project" value="UniProtKB-UniPathway"/>
</dbReference>
<comment type="subunit">
    <text evidence="3">Homodimer.</text>
</comment>
<dbReference type="PANTHER" id="PTHR11877:SF99">
    <property type="entry name" value="1,3,6,8-TETRAHYDROXYNAPHTHALENE SYNTHASE"/>
    <property type="match status" value="1"/>
</dbReference>
<dbReference type="GO" id="GO:0016747">
    <property type="term" value="F:acyltransferase activity, transferring groups other than amino-acyl groups"/>
    <property type="evidence" value="ECO:0007669"/>
    <property type="project" value="InterPro"/>
</dbReference>
<dbReference type="GO" id="GO:0030639">
    <property type="term" value="P:polyketide biosynthetic process"/>
    <property type="evidence" value="ECO:0007669"/>
    <property type="project" value="TreeGrafter"/>
</dbReference>
<dbReference type="EMBL" id="MBEE01000270">
    <property type="protein sequence ID" value="OCB42935.1"/>
    <property type="molecule type" value="Genomic_DNA"/>
</dbReference>
<keyword evidence="5" id="KW-0443">Lipid metabolism</keyword>
<protein>
    <submittedName>
        <fullName evidence="9">Stilbene synthase</fullName>
    </submittedName>
</protein>
<evidence type="ECO:0000256" key="2">
    <source>
        <dbReference type="ARBA" id="ARBA00005531"/>
    </source>
</evidence>
<dbReference type="SUPFAM" id="SSF53901">
    <property type="entry name" value="Thiolase-like"/>
    <property type="match status" value="1"/>
</dbReference>
<feature type="domain" description="Chalcone/stilbene synthase N-terminal" evidence="7">
    <location>
        <begin position="35"/>
        <end position="162"/>
    </location>
</feature>
<dbReference type="InterPro" id="IPR001099">
    <property type="entry name" value="Chalcone/stilbene_synt_N"/>
</dbReference>
<evidence type="ECO:0000256" key="1">
    <source>
        <dbReference type="ARBA" id="ARBA00005194"/>
    </source>
</evidence>
<evidence type="ECO:0000256" key="5">
    <source>
        <dbReference type="ARBA" id="ARBA00022832"/>
    </source>
</evidence>
<evidence type="ECO:0000313" key="10">
    <source>
        <dbReference type="Proteomes" id="UP000092683"/>
    </source>
</evidence>
<evidence type="ECO:0000256" key="6">
    <source>
        <dbReference type="ARBA" id="ARBA00023315"/>
    </source>
</evidence>
<comment type="pathway">
    <text evidence="1">Lipid metabolism; fatty acid biosynthesis.</text>
</comment>
<dbReference type="UniPathway" id="UPA00094"/>